<proteinExistence type="predicted"/>
<organism evidence="3 4">
    <name type="scientific">Eiseniibacteriota bacterium</name>
    <dbReference type="NCBI Taxonomy" id="2212470"/>
    <lineage>
        <taxon>Bacteria</taxon>
        <taxon>Candidatus Eiseniibacteriota</taxon>
    </lineage>
</organism>
<dbReference type="NCBIfam" id="TIGR01007">
    <property type="entry name" value="eps_fam"/>
    <property type="match status" value="1"/>
</dbReference>
<dbReference type="Proteomes" id="UP001594288">
    <property type="component" value="Unassembled WGS sequence"/>
</dbReference>
<dbReference type="EC" id="2.7.10.2" evidence="3"/>
<evidence type="ECO:0000256" key="2">
    <source>
        <dbReference type="ARBA" id="ARBA00022840"/>
    </source>
</evidence>
<protein>
    <submittedName>
        <fullName evidence="3">CpsD/CapB family tyrosine-protein kinase</fullName>
        <ecNumber evidence="3">2.7.10.2</ecNumber>
    </submittedName>
</protein>
<keyword evidence="2" id="KW-0067">ATP-binding</keyword>
<dbReference type="GO" id="GO:0004715">
    <property type="term" value="F:non-membrane spanning protein tyrosine kinase activity"/>
    <property type="evidence" value="ECO:0007669"/>
    <property type="project" value="UniProtKB-EC"/>
</dbReference>
<dbReference type="PANTHER" id="PTHR32309">
    <property type="entry name" value="TYROSINE-PROTEIN KINASE"/>
    <property type="match status" value="1"/>
</dbReference>
<reference evidence="3 4" key="1">
    <citation type="submission" date="2024-09" db="EMBL/GenBank/DDBJ databases">
        <authorList>
            <person name="D'Angelo T."/>
        </authorList>
    </citation>
    <scope>NUCLEOTIDE SEQUENCE [LARGE SCALE GENOMIC DNA]</scope>
    <source>
        <strain evidence="3">SAG AM-311-F02</strain>
    </source>
</reference>
<dbReference type="Gene3D" id="3.40.50.300">
    <property type="entry name" value="P-loop containing nucleotide triphosphate hydrolases"/>
    <property type="match status" value="1"/>
</dbReference>
<keyword evidence="3" id="KW-0808">Transferase</keyword>
<comment type="caution">
    <text evidence="3">The sequence shown here is derived from an EMBL/GenBank/DDBJ whole genome shotgun (WGS) entry which is preliminary data.</text>
</comment>
<dbReference type="EMBL" id="JBHPEI010000033">
    <property type="protein sequence ID" value="MFC1799820.1"/>
    <property type="molecule type" value="Genomic_DNA"/>
</dbReference>
<keyword evidence="3" id="KW-0418">Kinase</keyword>
<evidence type="ECO:0000313" key="4">
    <source>
        <dbReference type="Proteomes" id="UP001594288"/>
    </source>
</evidence>
<dbReference type="InterPro" id="IPR005702">
    <property type="entry name" value="Wzc-like_C"/>
</dbReference>
<evidence type="ECO:0000313" key="3">
    <source>
        <dbReference type="EMBL" id="MFC1799820.1"/>
    </source>
</evidence>
<dbReference type="CDD" id="cd05387">
    <property type="entry name" value="BY-kinase"/>
    <property type="match status" value="1"/>
</dbReference>
<evidence type="ECO:0000256" key="1">
    <source>
        <dbReference type="ARBA" id="ARBA00022741"/>
    </source>
</evidence>
<sequence length="229" mass="25197">MGPADDKFMEEPRQEDAARAVMAQDAFHYYKGLIGQMEIAMPQISSRVLLFSSSMGGEGTTEIVVGLGLTLAAAMGRKTAVIDCNTRNPEIHKRFGVDEVGLDEHLKGSLPLEQALLNTTVPNLYVMPLGAGLTSLARIDRDDFQGMVARLREKFEYVLIDSAAVGVNPETSALCDLVDAVVLVVRHGGTRREVVRRAKETIERSGGRILGVVLNKRKFPIPEFLYRRL</sequence>
<keyword evidence="4" id="KW-1185">Reference proteome</keyword>
<name>A0ABV6YP27_UNCEI</name>
<dbReference type="InterPro" id="IPR027417">
    <property type="entry name" value="P-loop_NTPase"/>
</dbReference>
<keyword evidence="1" id="KW-0547">Nucleotide-binding</keyword>
<dbReference type="SUPFAM" id="SSF52540">
    <property type="entry name" value="P-loop containing nucleoside triphosphate hydrolases"/>
    <property type="match status" value="1"/>
</dbReference>
<accession>A0ABV6YP27</accession>
<dbReference type="InterPro" id="IPR050445">
    <property type="entry name" value="Bact_polysacc_biosynth/exp"/>
</dbReference>
<dbReference type="PANTHER" id="PTHR32309:SF13">
    <property type="entry name" value="FERRIC ENTEROBACTIN TRANSPORT PROTEIN FEPE"/>
    <property type="match status" value="1"/>
</dbReference>
<gene>
    <name evidence="3" type="ORF">ACFL2Z_02795</name>
</gene>